<feature type="transmembrane region" description="Helical" evidence="1">
    <location>
        <begin position="55"/>
        <end position="79"/>
    </location>
</feature>
<dbReference type="PANTHER" id="PTHR33726:SF19">
    <property type="entry name" value="OS03G0313800 PROTEIN"/>
    <property type="match status" value="1"/>
</dbReference>
<evidence type="ECO:0000256" key="1">
    <source>
        <dbReference type="SAM" id="Phobius"/>
    </source>
</evidence>
<accession>A0AAV0MQ91</accession>
<dbReference type="PANTHER" id="PTHR33726">
    <property type="entry name" value="TRANSMEMBRANE PROTEIN"/>
    <property type="match status" value="1"/>
</dbReference>
<dbReference type="AlphaFoldDB" id="A0AAV0MQ91"/>
<sequence length="83" mass="9555">MLFQCLRLDFAYSALPRWLGFITASYLTPRWVRRGVQNWGPQRWSELGVSIVDELVWSLVSAVESVALVSMLCFFFLFCGCTI</sequence>
<protein>
    <submittedName>
        <fullName evidence="2">Uncharacterized protein</fullName>
    </submittedName>
</protein>
<dbReference type="Proteomes" id="UP001154282">
    <property type="component" value="Unassembled WGS sequence"/>
</dbReference>
<keyword evidence="3" id="KW-1185">Reference proteome</keyword>
<reference evidence="2" key="1">
    <citation type="submission" date="2022-08" db="EMBL/GenBank/DDBJ databases">
        <authorList>
            <person name="Gutierrez-Valencia J."/>
        </authorList>
    </citation>
    <scope>NUCLEOTIDE SEQUENCE</scope>
</reference>
<organism evidence="2 3">
    <name type="scientific">Linum tenue</name>
    <dbReference type="NCBI Taxonomy" id="586396"/>
    <lineage>
        <taxon>Eukaryota</taxon>
        <taxon>Viridiplantae</taxon>
        <taxon>Streptophyta</taxon>
        <taxon>Embryophyta</taxon>
        <taxon>Tracheophyta</taxon>
        <taxon>Spermatophyta</taxon>
        <taxon>Magnoliopsida</taxon>
        <taxon>eudicotyledons</taxon>
        <taxon>Gunneridae</taxon>
        <taxon>Pentapetalae</taxon>
        <taxon>rosids</taxon>
        <taxon>fabids</taxon>
        <taxon>Malpighiales</taxon>
        <taxon>Linaceae</taxon>
        <taxon>Linum</taxon>
    </lineage>
</organism>
<name>A0AAV0MQ91_9ROSI</name>
<proteinExistence type="predicted"/>
<evidence type="ECO:0000313" key="3">
    <source>
        <dbReference type="Proteomes" id="UP001154282"/>
    </source>
</evidence>
<dbReference type="EMBL" id="CAMGYJ010000007">
    <property type="protein sequence ID" value="CAI0448231.1"/>
    <property type="molecule type" value="Genomic_DNA"/>
</dbReference>
<comment type="caution">
    <text evidence="2">The sequence shown here is derived from an EMBL/GenBank/DDBJ whole genome shotgun (WGS) entry which is preliminary data.</text>
</comment>
<keyword evidence="1" id="KW-1133">Transmembrane helix</keyword>
<evidence type="ECO:0000313" key="2">
    <source>
        <dbReference type="EMBL" id="CAI0448231.1"/>
    </source>
</evidence>
<gene>
    <name evidence="2" type="ORF">LITE_LOCUS29711</name>
</gene>
<keyword evidence="1" id="KW-0812">Transmembrane</keyword>
<keyword evidence="1" id="KW-0472">Membrane</keyword>